<name>A0A9D0YXK6_9FIRM</name>
<protein>
    <submittedName>
        <fullName evidence="2">Uncharacterized protein</fullName>
    </submittedName>
</protein>
<comment type="caution">
    <text evidence="2">The sequence shown here is derived from an EMBL/GenBank/DDBJ whole genome shotgun (WGS) entry which is preliminary data.</text>
</comment>
<feature type="compositionally biased region" description="Acidic residues" evidence="1">
    <location>
        <begin position="120"/>
        <end position="132"/>
    </location>
</feature>
<reference evidence="2" key="2">
    <citation type="journal article" date="2021" name="PeerJ">
        <title>Extensive microbial diversity within the chicken gut microbiome revealed by metagenomics and culture.</title>
        <authorList>
            <person name="Gilroy R."/>
            <person name="Ravi A."/>
            <person name="Getino M."/>
            <person name="Pursley I."/>
            <person name="Horton D.L."/>
            <person name="Alikhan N.F."/>
            <person name="Baker D."/>
            <person name="Gharbi K."/>
            <person name="Hall N."/>
            <person name="Watson M."/>
            <person name="Adriaenssens E.M."/>
            <person name="Foster-Nyarko E."/>
            <person name="Jarju S."/>
            <person name="Secka A."/>
            <person name="Antonio M."/>
            <person name="Oren A."/>
            <person name="Chaudhuri R.R."/>
            <person name="La Ragione R."/>
            <person name="Hildebrand F."/>
            <person name="Pallen M.J."/>
        </authorList>
    </citation>
    <scope>NUCLEOTIDE SEQUENCE</scope>
    <source>
        <strain evidence="2">ChiHile30-977</strain>
    </source>
</reference>
<sequence length="132" mass="15021">MALKKCPRCELNYILDGQPYCTVCRREMKGERERDPLQELCSVCNENPVLPGKDLCLLCLMEMSKQEASKDVPPVENPLEMEEASEMEEIAIDGDDDIPGAELGEIDRELSLDDIREQEEALDDDEDDQEEL</sequence>
<dbReference type="AlphaFoldDB" id="A0A9D0YXK6"/>
<dbReference type="EMBL" id="DVFI01000056">
    <property type="protein sequence ID" value="HIQ62715.1"/>
    <property type="molecule type" value="Genomic_DNA"/>
</dbReference>
<evidence type="ECO:0000256" key="1">
    <source>
        <dbReference type="SAM" id="MobiDB-lite"/>
    </source>
</evidence>
<organism evidence="2 3">
    <name type="scientific">Candidatus Avichristensenella intestinipullorum</name>
    <dbReference type="NCBI Taxonomy" id="2840693"/>
    <lineage>
        <taxon>Bacteria</taxon>
        <taxon>Bacillati</taxon>
        <taxon>Bacillota</taxon>
        <taxon>Clostridia</taxon>
        <taxon>Candidatus Avichristensenella</taxon>
    </lineage>
</organism>
<reference evidence="2" key="1">
    <citation type="submission" date="2020-10" db="EMBL/GenBank/DDBJ databases">
        <authorList>
            <person name="Gilroy R."/>
        </authorList>
    </citation>
    <scope>NUCLEOTIDE SEQUENCE</scope>
    <source>
        <strain evidence="2">ChiHile30-977</strain>
    </source>
</reference>
<feature type="compositionally biased region" description="Acidic residues" evidence="1">
    <location>
        <begin position="79"/>
        <end position="99"/>
    </location>
</feature>
<gene>
    <name evidence="2" type="ORF">IAA66_03900</name>
</gene>
<evidence type="ECO:0000313" key="2">
    <source>
        <dbReference type="EMBL" id="HIQ62715.1"/>
    </source>
</evidence>
<accession>A0A9D0YXK6</accession>
<feature type="compositionally biased region" description="Basic and acidic residues" evidence="1">
    <location>
        <begin position="105"/>
        <end position="119"/>
    </location>
</feature>
<feature type="region of interest" description="Disordered" evidence="1">
    <location>
        <begin position="67"/>
        <end position="132"/>
    </location>
</feature>
<evidence type="ECO:0000313" key="3">
    <source>
        <dbReference type="Proteomes" id="UP000886819"/>
    </source>
</evidence>
<dbReference type="Proteomes" id="UP000886819">
    <property type="component" value="Unassembled WGS sequence"/>
</dbReference>
<proteinExistence type="predicted"/>